<dbReference type="InterPro" id="IPR054722">
    <property type="entry name" value="PolX-like_BBD"/>
</dbReference>
<organism evidence="2">
    <name type="scientific">Albugo laibachii Nc14</name>
    <dbReference type="NCBI Taxonomy" id="890382"/>
    <lineage>
        <taxon>Eukaryota</taxon>
        <taxon>Sar</taxon>
        <taxon>Stramenopiles</taxon>
        <taxon>Oomycota</taxon>
        <taxon>Peronosporomycetes</taxon>
        <taxon>Albuginales</taxon>
        <taxon>Albuginaceae</taxon>
        <taxon>Albugo</taxon>
    </lineage>
</organism>
<proteinExistence type="predicted"/>
<dbReference type="AlphaFoldDB" id="F0WIV0"/>
<feature type="domain" description="Retrovirus-related Pol polyprotein from transposon TNT 1-94-like beta-barrel" evidence="1">
    <location>
        <begin position="4"/>
        <end position="58"/>
    </location>
</feature>
<reference evidence="2" key="1">
    <citation type="journal article" date="2011" name="PLoS Biol.">
        <title>Gene gain and loss during evolution of obligate parasitism in the white rust pathogen of Arabidopsis thaliana.</title>
        <authorList>
            <person name="Kemen E."/>
            <person name="Gardiner A."/>
            <person name="Schultz-Larsen T."/>
            <person name="Kemen A.C."/>
            <person name="Balmuth A.L."/>
            <person name="Robert-Seilaniantz A."/>
            <person name="Bailey K."/>
            <person name="Holub E."/>
            <person name="Studholme D.J."/>
            <person name="Maclean D."/>
            <person name="Jones J.D."/>
        </authorList>
    </citation>
    <scope>NUCLEOTIDE SEQUENCE</scope>
</reference>
<dbReference type="HOGENOM" id="CLU_2228199_0_0_1"/>
<evidence type="ECO:0000313" key="2">
    <source>
        <dbReference type="EMBL" id="CCA21194.1"/>
    </source>
</evidence>
<dbReference type="EMBL" id="FR824159">
    <property type="protein sequence ID" value="CCA21194.1"/>
    <property type="molecule type" value="Genomic_DNA"/>
</dbReference>
<name>F0WIV0_9STRA</name>
<accession>F0WIV0</accession>
<protein>
    <submittedName>
        <fullName evidence="2">AlNc14C114G6485 protein</fullName>
    </submittedName>
</protein>
<reference evidence="2" key="2">
    <citation type="submission" date="2011-02" db="EMBL/GenBank/DDBJ databases">
        <authorList>
            <person name="MacLean D."/>
        </authorList>
    </citation>
    <scope>NUCLEOTIDE SEQUENCE</scope>
</reference>
<gene>
    <name evidence="2" type="primary">AlNc14C114G6485</name>
    <name evidence="2" type="ORF">ALNC14_073370</name>
</gene>
<sequence length="106" mass="11943">MHCLLDSGASSHMAFDAHDFTDMKELNNRISISISKRTSVEAIGVGSVPIILENGHTSSFMTFYLCQKWIGDCYQFQLLPQKDSRLPLETFGVTLVILQIEFSELK</sequence>
<evidence type="ECO:0000259" key="1">
    <source>
        <dbReference type="Pfam" id="PF22936"/>
    </source>
</evidence>
<dbReference type="Pfam" id="PF22936">
    <property type="entry name" value="Pol_BBD"/>
    <property type="match status" value="1"/>
</dbReference>